<dbReference type="InterPro" id="IPR010562">
    <property type="entry name" value="Haemolymph_juvenile_hormone-bd"/>
</dbReference>
<evidence type="ECO:0000256" key="1">
    <source>
        <dbReference type="SAM" id="SignalP"/>
    </source>
</evidence>
<dbReference type="EMBL" id="ACPB03002881">
    <property type="status" value="NOT_ANNOTATED_CDS"/>
    <property type="molecule type" value="Genomic_DNA"/>
</dbReference>
<feature type="chain" id="PRO_5045198372" description="Hemolymph juvenile hormone binding protein" evidence="1">
    <location>
        <begin position="19"/>
        <end position="544"/>
    </location>
</feature>
<dbReference type="EMBL" id="ACPB03002879">
    <property type="status" value="NOT_ANNOTATED_CDS"/>
    <property type="molecule type" value="Genomic_DNA"/>
</dbReference>
<dbReference type="GeneID" id="141459477"/>
<keyword evidence="1" id="KW-0732">Signal</keyword>
<dbReference type="InterPro" id="IPR038602">
    <property type="entry name" value="Mite_allergen_7_sf"/>
</dbReference>
<feature type="signal peptide" evidence="1">
    <location>
        <begin position="1"/>
        <end position="18"/>
    </location>
</feature>
<reference evidence="2" key="1">
    <citation type="submission" date="2025-05" db="UniProtKB">
        <authorList>
            <consortium name="EnsemblMetazoa"/>
        </authorList>
    </citation>
    <scope>IDENTIFICATION</scope>
</reference>
<organism evidence="2 3">
    <name type="scientific">Rhodnius prolixus</name>
    <name type="common">Triatomid bug</name>
    <dbReference type="NCBI Taxonomy" id="13249"/>
    <lineage>
        <taxon>Eukaryota</taxon>
        <taxon>Metazoa</taxon>
        <taxon>Ecdysozoa</taxon>
        <taxon>Arthropoda</taxon>
        <taxon>Hexapoda</taxon>
        <taxon>Insecta</taxon>
        <taxon>Pterygota</taxon>
        <taxon>Neoptera</taxon>
        <taxon>Paraneoptera</taxon>
        <taxon>Hemiptera</taxon>
        <taxon>Heteroptera</taxon>
        <taxon>Panheteroptera</taxon>
        <taxon>Cimicomorpha</taxon>
        <taxon>Reduviidae</taxon>
        <taxon>Triatominae</taxon>
        <taxon>Rhodnius</taxon>
    </lineage>
</organism>
<evidence type="ECO:0008006" key="4">
    <source>
        <dbReference type="Google" id="ProtNLM"/>
    </source>
</evidence>
<dbReference type="Pfam" id="PF16984">
    <property type="entry name" value="Grp7_allergen"/>
    <property type="match status" value="1"/>
</dbReference>
<dbReference type="InterPro" id="IPR020234">
    <property type="entry name" value="Mite_allergen_group-7"/>
</dbReference>
<accession>A0ABL0DRC9</accession>
<dbReference type="EnsemblMetazoa" id="RPRC005292.R181">
    <property type="protein sequence ID" value="RPRC005292.P181"/>
    <property type="gene ID" value="RPRC005292"/>
</dbReference>
<dbReference type="Gene3D" id="3.15.10.30">
    <property type="entry name" value="Haemolymph juvenile hormone binding protein"/>
    <property type="match status" value="1"/>
</dbReference>
<dbReference type="RefSeq" id="XP_073994698.1">
    <property type="nucleotide sequence ID" value="XM_074138597.1"/>
</dbReference>
<dbReference type="Pfam" id="PF06585">
    <property type="entry name" value="JHBP"/>
    <property type="match status" value="1"/>
</dbReference>
<dbReference type="PANTHER" id="PTHR11008">
    <property type="entry name" value="PROTEIN TAKEOUT-LIKE PROTEIN"/>
    <property type="match status" value="1"/>
</dbReference>
<dbReference type="EMBL" id="ACPB03002880">
    <property type="status" value="NOT_ANNOTATED_CDS"/>
    <property type="molecule type" value="Genomic_DNA"/>
</dbReference>
<dbReference type="Gene3D" id="3.15.10.50">
    <property type="match status" value="1"/>
</dbReference>
<dbReference type="PANTHER" id="PTHR11008:SF13">
    <property type="entry name" value="FI04421P"/>
    <property type="match status" value="1"/>
</dbReference>
<dbReference type="Proteomes" id="UP000015103">
    <property type="component" value="Unassembled WGS sequence"/>
</dbReference>
<evidence type="ECO:0000313" key="3">
    <source>
        <dbReference type="Proteomes" id="UP000015103"/>
    </source>
</evidence>
<evidence type="ECO:0000313" key="2">
    <source>
        <dbReference type="EnsemblMetazoa" id="RPRC005292.P181"/>
    </source>
</evidence>
<proteinExistence type="predicted"/>
<dbReference type="SMART" id="SM00700">
    <property type="entry name" value="JHBP"/>
    <property type="match status" value="1"/>
</dbReference>
<sequence length="544" mass="60198">MSLVSILTLFLILSSVEAEFSQDPTAVVSSQENSTESTITEVSIFDQSNEEKLKGNEGKSFETTLSPDETTEVTLTIQENVDFSTTSIPNFSPVLATTSTSSKPFYHKTIEDLVKVVEANILGVGDATESQVSTSTSLPEEVNMTNPRLDRLSEQIRAIISHYQKYGEVTVPHADIPDPMDVPNVRRSFGGSPTTFTDMKMYGLSNFTIAHVNTDLNKMQVYVLVVMKQLTIIGNYSIRSWFTRASGPFNVTLLDVETSGAAELQKSENGILQATESEMDMTFRDAIVDFKNLGMVGSLLQGVLATAAPVLFEAIKPGVLSQINTQIREDLNAKLEKIGNRLAVSGSRPPLDAAEQEARAYLLENGYDPYRLKDFSIKQSVFTVNITEFVLKGLSNFQRVGEVVLAMDEGMIQIGIHVAALDLEGRCKWGIGIGKNFRRGGFTNFTIEHIQIRAFVNQSIDVNTKPKLDNLDINVGKIKLNMEGAGRFDIIVEVMVNSLPDLIRHILVDTIEEPLKYKIQQLLNKIEPHQILEKTLPELDNLGL</sequence>
<dbReference type="InterPro" id="IPR038606">
    <property type="entry name" value="To_sf"/>
</dbReference>
<keyword evidence="3" id="KW-1185">Reference proteome</keyword>
<name>A0ABL0DRC9_RHOPR</name>
<protein>
    <recommendedName>
        <fullName evidence="4">Hemolymph juvenile hormone binding protein</fullName>
    </recommendedName>
</protein>